<comment type="function">
    <text evidence="1">Catalyzes the hydrolysis of queuosine 5'-phosphate, releasing the nucleobase queuine (q). Is required for salvage of queuine from exogenous queuosine (Q) that is imported and then converted to queuosine 5'-phosphate intracellularly.</text>
</comment>
<comment type="similarity">
    <text evidence="1">Belongs to the QNG1 protein family.</text>
</comment>
<dbReference type="InterPro" id="IPR019438">
    <property type="entry name" value="Q_salvage"/>
</dbReference>
<dbReference type="Pfam" id="PF10343">
    <property type="entry name" value="Q_salvage"/>
    <property type="match status" value="1"/>
</dbReference>
<name>A0A8H7SER3_9FUNG</name>
<evidence type="ECO:0000313" key="2">
    <source>
        <dbReference type="EMBL" id="KAG2226812.1"/>
    </source>
</evidence>
<dbReference type="OrthoDB" id="416777at2759"/>
<dbReference type="EC" id="3.2.2.-" evidence="1"/>
<feature type="non-terminal residue" evidence="2">
    <location>
        <position position="1"/>
    </location>
</feature>
<evidence type="ECO:0000256" key="1">
    <source>
        <dbReference type="RuleBase" id="RU365002"/>
    </source>
</evidence>
<dbReference type="PANTHER" id="PTHR21314">
    <property type="entry name" value="QUEUOSINE 5'-PHOSPHATE N-GLYCOSYLASE_HYDROLASE-RELATED"/>
    <property type="match status" value="1"/>
</dbReference>
<sequence length="363" mass="41169">YTYKIIMTLPQGDYLQAVRSSCRDLTENSPVKVSSNGINSFLKNLDKHRFEELSIDTPMRMPLKFSSLAEELNFIALIDLLNFGSGYRVPLHELAGRGAFDTIRFGAMSFHIGGTPMDAETFSSMTAFKVSEIFQFPIDREVKPKDMPFITMTEPTELKPLADGIVSVLNTTGEFLKQHNYKDLSTFILDVTKPVPGQKPSASKLVEHLVKALPGLRDTYTLNDNQIVYILKKAQILVYHLWMFFHDQQPDRFDFEDIDQLTVFADNVVPTLLIHLGVLEIPENWQKDIQDGQDMGETRATILRAASIVACEDIVKLANQGDSSVSSVTRMNEGELDVYLWRLGKEGDYRKIPRFALRDTVMF</sequence>
<comment type="caution">
    <text evidence="2">The sequence shown here is derived from an EMBL/GenBank/DDBJ whole genome shotgun (WGS) entry which is preliminary data.</text>
</comment>
<dbReference type="EMBL" id="JAEPRB010000013">
    <property type="protein sequence ID" value="KAG2226812.1"/>
    <property type="molecule type" value="Genomic_DNA"/>
</dbReference>
<comment type="catalytic activity">
    <reaction evidence="1">
        <text>queuosine 5'-phosphate + H2O = queuine + D-ribose 5-phosphate</text>
        <dbReference type="Rhea" id="RHEA:75387"/>
        <dbReference type="ChEBI" id="CHEBI:15377"/>
        <dbReference type="ChEBI" id="CHEBI:17433"/>
        <dbReference type="ChEBI" id="CHEBI:78346"/>
        <dbReference type="ChEBI" id="CHEBI:194371"/>
    </reaction>
    <physiologicalReaction direction="left-to-right" evidence="1">
        <dbReference type="Rhea" id="RHEA:75388"/>
    </physiologicalReaction>
</comment>
<protein>
    <recommendedName>
        <fullName evidence="1">Queuosine 5'-phosphate N-glycosylase/hydrolase</fullName>
        <ecNumber evidence="1">3.2.2.-</ecNumber>
    </recommendedName>
    <alternativeName>
        <fullName evidence="1">Queuosine-nucleotide N-glycosylase/hydrolase</fullName>
    </alternativeName>
</protein>
<keyword evidence="3" id="KW-1185">Reference proteome</keyword>
<evidence type="ECO:0000313" key="3">
    <source>
        <dbReference type="Proteomes" id="UP000646827"/>
    </source>
</evidence>
<reference evidence="2 3" key="1">
    <citation type="submission" date="2020-12" db="EMBL/GenBank/DDBJ databases">
        <title>Metabolic potential, ecology and presence of endohyphal bacteria is reflected in genomic diversity of Mucoromycotina.</title>
        <authorList>
            <person name="Muszewska A."/>
            <person name="Okrasinska A."/>
            <person name="Steczkiewicz K."/>
            <person name="Drgas O."/>
            <person name="Orlowska M."/>
            <person name="Perlinska-Lenart U."/>
            <person name="Aleksandrzak-Piekarczyk T."/>
            <person name="Szatraj K."/>
            <person name="Zielenkiewicz U."/>
            <person name="Pilsyk S."/>
            <person name="Malc E."/>
            <person name="Mieczkowski P."/>
            <person name="Kruszewska J.S."/>
            <person name="Biernat P."/>
            <person name="Pawlowska J."/>
        </authorList>
    </citation>
    <scope>NUCLEOTIDE SEQUENCE [LARGE SCALE GENOMIC DNA]</scope>
    <source>
        <strain evidence="2 3">CBS 142.35</strain>
    </source>
</reference>
<dbReference type="Proteomes" id="UP000646827">
    <property type="component" value="Unassembled WGS sequence"/>
</dbReference>
<organism evidence="2 3">
    <name type="scientific">Circinella minor</name>
    <dbReference type="NCBI Taxonomy" id="1195481"/>
    <lineage>
        <taxon>Eukaryota</taxon>
        <taxon>Fungi</taxon>
        <taxon>Fungi incertae sedis</taxon>
        <taxon>Mucoromycota</taxon>
        <taxon>Mucoromycotina</taxon>
        <taxon>Mucoromycetes</taxon>
        <taxon>Mucorales</taxon>
        <taxon>Lichtheimiaceae</taxon>
        <taxon>Circinella</taxon>
    </lineage>
</organism>
<accession>A0A8H7SER3</accession>
<dbReference type="GO" id="GO:0006400">
    <property type="term" value="P:tRNA modification"/>
    <property type="evidence" value="ECO:0007669"/>
    <property type="project" value="TreeGrafter"/>
</dbReference>
<gene>
    <name evidence="2" type="ORF">INT45_005777</name>
</gene>
<dbReference type="GO" id="GO:0016787">
    <property type="term" value="F:hydrolase activity"/>
    <property type="evidence" value="ECO:0007669"/>
    <property type="project" value="UniProtKB-KW"/>
</dbReference>
<dbReference type="AlphaFoldDB" id="A0A8H7SER3"/>
<proteinExistence type="inferred from homology"/>
<dbReference type="PANTHER" id="PTHR21314:SF1">
    <property type="entry name" value="QUEUOSINE SALVAGE PROTEIN"/>
    <property type="match status" value="1"/>
</dbReference>
<keyword evidence="1" id="KW-0378">Hydrolase</keyword>